<protein>
    <submittedName>
        <fullName evidence="1">Uncharacterized protein</fullName>
    </submittedName>
</protein>
<reference evidence="1 2" key="1">
    <citation type="submission" date="2021-05" db="EMBL/GenBank/DDBJ databases">
        <title>Bacteria Genome sequencing.</title>
        <authorList>
            <person name="Takabe Y."/>
            <person name="Nakajima Y."/>
            <person name="Suzuki S."/>
            <person name="Shiozaki T."/>
        </authorList>
    </citation>
    <scope>NUCLEOTIDE SEQUENCE [LARGE SCALE GENOMIC DNA]</scope>
    <source>
        <strain evidence="1 2">AI_62</strain>
    </source>
</reference>
<evidence type="ECO:0000313" key="1">
    <source>
        <dbReference type="EMBL" id="GIT95380.1"/>
    </source>
</evidence>
<dbReference type="Proteomes" id="UP000786693">
    <property type="component" value="Unassembled WGS sequence"/>
</dbReference>
<proteinExistence type="predicted"/>
<dbReference type="EMBL" id="BPFH01000003">
    <property type="protein sequence ID" value="GIT95380.1"/>
    <property type="molecule type" value="Genomic_DNA"/>
</dbReference>
<name>A0ABQ4NLT8_9RHOB</name>
<evidence type="ECO:0000313" key="2">
    <source>
        <dbReference type="Proteomes" id="UP000786693"/>
    </source>
</evidence>
<gene>
    <name evidence="1" type="ORF">JANAI62_20030</name>
</gene>
<dbReference type="RefSeq" id="WP_220748873.1">
    <property type="nucleotide sequence ID" value="NZ_BPFH01000003.1"/>
</dbReference>
<comment type="caution">
    <text evidence="1">The sequence shown here is derived from an EMBL/GenBank/DDBJ whole genome shotgun (WGS) entry which is preliminary data.</text>
</comment>
<accession>A0ABQ4NLT8</accession>
<organism evidence="1 2">
    <name type="scientific">Jannaschia pagri</name>
    <dbReference type="NCBI Taxonomy" id="2829797"/>
    <lineage>
        <taxon>Bacteria</taxon>
        <taxon>Pseudomonadati</taxon>
        <taxon>Pseudomonadota</taxon>
        <taxon>Alphaproteobacteria</taxon>
        <taxon>Rhodobacterales</taxon>
        <taxon>Roseobacteraceae</taxon>
        <taxon>Jannaschia</taxon>
    </lineage>
</organism>
<keyword evidence="2" id="KW-1185">Reference proteome</keyword>
<sequence length="50" mass="5871">MVRAYDIYRRTSALRIIAFGLRSSKLSQADEIRRIEEVVGIFDMIVLQNR</sequence>